<dbReference type="AlphaFoldDB" id="D2H2V6"/>
<dbReference type="EMBL" id="GL192449">
    <property type="protein sequence ID" value="EFB16672.1"/>
    <property type="molecule type" value="Genomic_DNA"/>
</dbReference>
<dbReference type="GeneTree" id="ENSGT00940000163315"/>
<dbReference type="Proteomes" id="UP000008912">
    <property type="component" value="Unassembled WGS sequence"/>
</dbReference>
<evidence type="ECO:0000259" key="1">
    <source>
        <dbReference type="Pfam" id="PF17654"/>
    </source>
</evidence>
<dbReference type="Pfam" id="PF17654">
    <property type="entry name" value="Trnau1ap"/>
    <property type="match status" value="1"/>
</dbReference>
<name>D2H2V6_AILME</name>
<reference evidence="3" key="2">
    <citation type="submission" date="2025-05" db="UniProtKB">
        <authorList>
            <consortium name="Ensembl"/>
        </authorList>
    </citation>
    <scope>IDENTIFICATION</scope>
</reference>
<dbReference type="Ensembl" id="ENSAMET00000029033.1">
    <property type="protein sequence ID" value="ENSAMEP00000037543.1"/>
    <property type="gene ID" value="ENSAMEG00000030969.1"/>
</dbReference>
<dbReference type="InterPro" id="IPR041085">
    <property type="entry name" value="TSAP1_C"/>
</dbReference>
<proteinExistence type="predicted"/>
<keyword evidence="4" id="KW-1185">Reference proteome</keyword>
<evidence type="ECO:0000313" key="3">
    <source>
        <dbReference type="Ensembl" id="ENSAMEP00000037543.1"/>
    </source>
</evidence>
<dbReference type="PANTHER" id="PTHR37457">
    <property type="entry name" value="TRNA SELENOCYSTEINE 1-ASSOCIATED PROTEIN 1-RELATED"/>
    <property type="match status" value="1"/>
</dbReference>
<dbReference type="KEGG" id="aml:100472413"/>
<organism evidence="2">
    <name type="scientific">Ailuropoda melanoleuca</name>
    <name type="common">Giant panda</name>
    <dbReference type="NCBI Taxonomy" id="9646"/>
    <lineage>
        <taxon>Eukaryota</taxon>
        <taxon>Metazoa</taxon>
        <taxon>Chordata</taxon>
        <taxon>Craniata</taxon>
        <taxon>Vertebrata</taxon>
        <taxon>Euteleostomi</taxon>
        <taxon>Mammalia</taxon>
        <taxon>Eutheria</taxon>
        <taxon>Laurasiatheria</taxon>
        <taxon>Carnivora</taxon>
        <taxon>Caniformia</taxon>
        <taxon>Ursidae</taxon>
        <taxon>Ailuropoda</taxon>
    </lineage>
</organism>
<dbReference type="OrthoDB" id="446113at2759"/>
<protein>
    <submittedName>
        <fullName evidence="3">Chromosome 6 open reading frame 52</fullName>
    </submittedName>
</protein>
<evidence type="ECO:0000313" key="2">
    <source>
        <dbReference type="EMBL" id="EFB16672.1"/>
    </source>
</evidence>
<feature type="domain" description="tRNA selenocysteine 1-associated protein 1 C-terminal" evidence="1">
    <location>
        <begin position="15"/>
        <end position="140"/>
    </location>
</feature>
<evidence type="ECO:0000313" key="4">
    <source>
        <dbReference type="Proteomes" id="UP000008912"/>
    </source>
</evidence>
<sequence>MAGQESFAGFGIAQQNHYYWYWQRGKPVFQPCQGYHSDNWFEQQHSGSSRSVYSCGCAADGNGLNLSVQETSGRPAETLVTPKESTALAEKQDEEPLEDPNLHVNIEELNKEFMVKSEELYDSLMSCHWQPLDTVHSEIPHEPLEKHDVDQATPLSY</sequence>
<gene>
    <name evidence="3" type="primary">C6orf52</name>
    <name evidence="2" type="ORF">PANDA_003983</name>
</gene>
<dbReference type="PANTHER" id="PTHR37457:SF1">
    <property type="entry name" value="SIMILAR TO HUMAN CHROMOSOME 6 OPEN READING FRAME 52"/>
    <property type="match status" value="1"/>
</dbReference>
<reference evidence="2 4" key="1">
    <citation type="journal article" date="2010" name="Nature">
        <title>The sequence and de novo assembly of the giant panda genome.</title>
        <authorList>
            <person name="Li R."/>
            <person name="Fan W."/>
            <person name="Tian G."/>
            <person name="Zhu H."/>
            <person name="He L."/>
            <person name="Cai J."/>
            <person name="Huang Q."/>
            <person name="Cai Q."/>
            <person name="Li B."/>
            <person name="Bai Y."/>
            <person name="Zhang Z."/>
            <person name="Zhang Y."/>
            <person name="Wang W."/>
            <person name="Li J."/>
            <person name="Wei F."/>
            <person name="Li H."/>
            <person name="Jian M."/>
            <person name="Li J."/>
            <person name="Zhang Z."/>
            <person name="Nielsen R."/>
            <person name="Li D."/>
            <person name="Gu W."/>
            <person name="Yang Z."/>
            <person name="Xuan Z."/>
            <person name="Ryder O.A."/>
            <person name="Leung F.C."/>
            <person name="Zhou Y."/>
            <person name="Cao J."/>
            <person name="Sun X."/>
            <person name="Fu Y."/>
            <person name="Fang X."/>
            <person name="Guo X."/>
            <person name="Wang B."/>
            <person name="Hou R."/>
            <person name="Shen F."/>
            <person name="Mu B."/>
            <person name="Ni P."/>
            <person name="Lin R."/>
            <person name="Qian W."/>
            <person name="Wang G."/>
            <person name="Yu C."/>
            <person name="Nie W."/>
            <person name="Wang J."/>
            <person name="Wu Z."/>
            <person name="Liang H."/>
            <person name="Min J."/>
            <person name="Wu Q."/>
            <person name="Cheng S."/>
            <person name="Ruan J."/>
            <person name="Wang M."/>
            <person name="Shi Z."/>
            <person name="Wen M."/>
            <person name="Liu B."/>
            <person name="Ren X."/>
            <person name="Zheng H."/>
            <person name="Dong D."/>
            <person name="Cook K."/>
            <person name="Shan G."/>
            <person name="Zhang H."/>
            <person name="Kosiol C."/>
            <person name="Xie X."/>
            <person name="Lu Z."/>
            <person name="Zheng H."/>
            <person name="Li Y."/>
            <person name="Steiner C.C."/>
            <person name="Lam T.T."/>
            <person name="Lin S."/>
            <person name="Zhang Q."/>
            <person name="Li G."/>
            <person name="Tian J."/>
            <person name="Gong T."/>
            <person name="Liu H."/>
            <person name="Zhang D."/>
            <person name="Fang L."/>
            <person name="Ye C."/>
            <person name="Zhang J."/>
            <person name="Hu W."/>
            <person name="Xu A."/>
            <person name="Ren Y."/>
            <person name="Zhang G."/>
            <person name="Bruford M.W."/>
            <person name="Li Q."/>
            <person name="Ma L."/>
            <person name="Guo Y."/>
            <person name="An N."/>
            <person name="Hu Y."/>
            <person name="Zheng Y."/>
            <person name="Shi Y."/>
            <person name="Li Z."/>
            <person name="Liu Q."/>
            <person name="Chen Y."/>
            <person name="Zhao J."/>
            <person name="Qu N."/>
            <person name="Zhao S."/>
            <person name="Tian F."/>
            <person name="Wang X."/>
            <person name="Wang H."/>
            <person name="Xu L."/>
            <person name="Liu X."/>
            <person name="Vinar T."/>
            <person name="Wang Y."/>
            <person name="Lam T.W."/>
            <person name="Yiu S.M."/>
            <person name="Liu S."/>
            <person name="Zhang H."/>
            <person name="Li D."/>
            <person name="Huang Y."/>
            <person name="Wang X."/>
            <person name="Yang G."/>
            <person name="Jiang Z."/>
            <person name="Wang J."/>
            <person name="Qin N."/>
            <person name="Li L."/>
            <person name="Li J."/>
            <person name="Bolund L."/>
            <person name="Kristiansen K."/>
            <person name="Wong G.K."/>
            <person name="Olson M."/>
            <person name="Zhang X."/>
            <person name="Li S."/>
            <person name="Yang H."/>
            <person name="Wang J."/>
            <person name="Wang J."/>
        </authorList>
    </citation>
    <scope>NUCLEOTIDE SEQUENCE [LARGE SCALE GENOMIC DNA]</scope>
</reference>
<dbReference type="InterPro" id="IPR040434">
    <property type="entry name" value="TSAP1"/>
</dbReference>
<accession>D2H2V6</accession>